<evidence type="ECO:0000256" key="1">
    <source>
        <dbReference type="SAM" id="Phobius"/>
    </source>
</evidence>
<proteinExistence type="predicted"/>
<gene>
    <name evidence="2" type="ORF">EZ456_09950</name>
</gene>
<dbReference type="AlphaFoldDB" id="A0A4R0PXI2"/>
<protein>
    <submittedName>
        <fullName evidence="2">Uncharacterized protein</fullName>
    </submittedName>
</protein>
<feature type="transmembrane region" description="Helical" evidence="1">
    <location>
        <begin position="21"/>
        <end position="40"/>
    </location>
</feature>
<accession>A0A4R0PXI2</accession>
<evidence type="ECO:0000313" key="2">
    <source>
        <dbReference type="EMBL" id="TCD27504.1"/>
    </source>
</evidence>
<keyword evidence="1" id="KW-1133">Transmembrane helix</keyword>
<dbReference type="Proteomes" id="UP000293925">
    <property type="component" value="Unassembled WGS sequence"/>
</dbReference>
<name>A0A4R0PXI2_9SPHI</name>
<sequence>MKITEDQAAVIQILTDVLIKIALAGSSIGGFWYILVHIINGNATTFTWALAFLETMLSGTIYYIIAHYFPAFKAAVKKKPAARPRA</sequence>
<dbReference type="EMBL" id="SJSO01000006">
    <property type="protein sequence ID" value="TCD27504.1"/>
    <property type="molecule type" value="Genomic_DNA"/>
</dbReference>
<reference evidence="2 3" key="1">
    <citation type="submission" date="2019-02" db="EMBL/GenBank/DDBJ databases">
        <title>Pedobacter sp. RP-3-21 sp. nov., isolated from Arctic soil.</title>
        <authorList>
            <person name="Dahal R.H."/>
        </authorList>
    </citation>
    <scope>NUCLEOTIDE SEQUENCE [LARGE SCALE GENOMIC DNA]</scope>
    <source>
        <strain evidence="2 3">RP-3-21</strain>
    </source>
</reference>
<evidence type="ECO:0000313" key="3">
    <source>
        <dbReference type="Proteomes" id="UP000293925"/>
    </source>
</evidence>
<organism evidence="2 3">
    <name type="scientific">Pedobacter psychrodurus</name>
    <dbReference type="NCBI Taxonomy" id="2530456"/>
    <lineage>
        <taxon>Bacteria</taxon>
        <taxon>Pseudomonadati</taxon>
        <taxon>Bacteroidota</taxon>
        <taxon>Sphingobacteriia</taxon>
        <taxon>Sphingobacteriales</taxon>
        <taxon>Sphingobacteriaceae</taxon>
        <taxon>Pedobacter</taxon>
    </lineage>
</organism>
<comment type="caution">
    <text evidence="2">The sequence shown here is derived from an EMBL/GenBank/DDBJ whole genome shotgun (WGS) entry which is preliminary data.</text>
</comment>
<keyword evidence="1" id="KW-0812">Transmembrane</keyword>
<keyword evidence="3" id="KW-1185">Reference proteome</keyword>
<dbReference type="RefSeq" id="WP_131529693.1">
    <property type="nucleotide sequence ID" value="NZ_SJSO01000006.1"/>
</dbReference>
<keyword evidence="1" id="KW-0472">Membrane</keyword>
<feature type="transmembrane region" description="Helical" evidence="1">
    <location>
        <begin position="46"/>
        <end position="69"/>
    </location>
</feature>